<evidence type="ECO:0000313" key="4">
    <source>
        <dbReference type="Proteomes" id="UP000199568"/>
    </source>
</evidence>
<dbReference type="CDD" id="cd00093">
    <property type="entry name" value="HTH_XRE"/>
    <property type="match status" value="1"/>
</dbReference>
<proteinExistence type="predicted"/>
<dbReference type="EMBL" id="FOHU01000015">
    <property type="protein sequence ID" value="SET59196.1"/>
    <property type="molecule type" value="Genomic_DNA"/>
</dbReference>
<evidence type="ECO:0000256" key="1">
    <source>
        <dbReference type="ARBA" id="ARBA00023125"/>
    </source>
</evidence>
<protein>
    <submittedName>
        <fullName evidence="3">Transcriptional regulator, contains XRE-family HTH domain</fullName>
    </submittedName>
</protein>
<feature type="domain" description="HTH cro/C1-type" evidence="2">
    <location>
        <begin position="13"/>
        <end position="65"/>
    </location>
</feature>
<dbReference type="Gene3D" id="1.10.260.40">
    <property type="entry name" value="lambda repressor-like DNA-binding domains"/>
    <property type="match status" value="1"/>
</dbReference>
<keyword evidence="4" id="KW-1185">Reference proteome</keyword>
<reference evidence="3 4" key="1">
    <citation type="submission" date="2016-10" db="EMBL/GenBank/DDBJ databases">
        <authorList>
            <person name="de Groot N.N."/>
        </authorList>
    </citation>
    <scope>NUCLEOTIDE SEQUENCE [LARGE SCALE GENOMIC DNA]</scope>
    <source>
        <strain evidence="3 4">DSM 18979</strain>
    </source>
</reference>
<organism evidence="3 4">
    <name type="scientific">Natronincola peptidivorans</name>
    <dbReference type="NCBI Taxonomy" id="426128"/>
    <lineage>
        <taxon>Bacteria</taxon>
        <taxon>Bacillati</taxon>
        <taxon>Bacillota</taxon>
        <taxon>Clostridia</taxon>
        <taxon>Peptostreptococcales</taxon>
        <taxon>Natronincolaceae</taxon>
        <taxon>Natronincola</taxon>
    </lineage>
</organism>
<evidence type="ECO:0000313" key="3">
    <source>
        <dbReference type="EMBL" id="SET59196.1"/>
    </source>
</evidence>
<dbReference type="Proteomes" id="UP000199568">
    <property type="component" value="Unassembled WGS sequence"/>
</dbReference>
<dbReference type="STRING" id="426128.SAMN05660297_02858"/>
<dbReference type="InterPro" id="IPR001387">
    <property type="entry name" value="Cro/C1-type_HTH"/>
</dbReference>
<evidence type="ECO:0000259" key="2">
    <source>
        <dbReference type="PROSITE" id="PS50943"/>
    </source>
</evidence>
<dbReference type="PROSITE" id="PS50943">
    <property type="entry name" value="HTH_CROC1"/>
    <property type="match status" value="1"/>
</dbReference>
<dbReference type="PANTHER" id="PTHR46558">
    <property type="entry name" value="TRACRIPTIONAL REGULATORY PROTEIN-RELATED-RELATED"/>
    <property type="match status" value="1"/>
</dbReference>
<dbReference type="GO" id="GO:0003677">
    <property type="term" value="F:DNA binding"/>
    <property type="evidence" value="ECO:0007669"/>
    <property type="project" value="UniProtKB-KW"/>
</dbReference>
<gene>
    <name evidence="3" type="ORF">SAMN05660297_02858</name>
</gene>
<dbReference type="AlphaFoldDB" id="A0A1I0FLM3"/>
<name>A0A1I0FLM3_9FIRM</name>
<sequence>MLNSELTGKRFNELRNRIGLTQSQMAQYLDVDQSYISKCEKNERQFSVDILEKAAELFGCTIEYFTNESSEFMPIPIALRAKSVAMEDLETIAAMNKIALNLRFMEDLLEGE</sequence>
<dbReference type="SMART" id="SM00530">
    <property type="entry name" value="HTH_XRE"/>
    <property type="match status" value="1"/>
</dbReference>
<keyword evidence="1" id="KW-0238">DNA-binding</keyword>
<accession>A0A1I0FLM3</accession>
<dbReference type="Pfam" id="PF01381">
    <property type="entry name" value="HTH_3"/>
    <property type="match status" value="1"/>
</dbReference>
<dbReference type="RefSeq" id="WP_170834831.1">
    <property type="nucleotide sequence ID" value="NZ_FOHU01000015.1"/>
</dbReference>
<dbReference type="PANTHER" id="PTHR46558:SF13">
    <property type="entry name" value="HTH-TYPE TRANSCRIPTIONAL REGULATOR IMMR"/>
    <property type="match status" value="1"/>
</dbReference>
<dbReference type="SUPFAM" id="SSF47413">
    <property type="entry name" value="lambda repressor-like DNA-binding domains"/>
    <property type="match status" value="1"/>
</dbReference>
<dbReference type="InterPro" id="IPR010982">
    <property type="entry name" value="Lambda_DNA-bd_dom_sf"/>
</dbReference>